<sequence length="144" mass="15412">MSNQDDTSISPTSPAFDAGLAVRTEVMGADFVDAAFERTRGTDGEALQEFVTANVWGSVWTRPGLDRRSRSLINLGMLIALRAENELRGHVRGALRNGLTRTEIVETVIHASAYCGAPAGLAAMRVVQEVLTAELGPLEPSTES</sequence>
<dbReference type="STRING" id="168276.SAMN05444580_11194"/>
<feature type="domain" description="Carboxymuconolactone decarboxylase-like" evidence="1">
    <location>
        <begin position="46"/>
        <end position="129"/>
    </location>
</feature>
<dbReference type="PANTHER" id="PTHR33570">
    <property type="entry name" value="4-CARBOXYMUCONOLACTONE DECARBOXYLASE FAMILY PROTEIN"/>
    <property type="match status" value="1"/>
</dbReference>
<dbReference type="AlphaFoldDB" id="A0A1G7ARQ2"/>
<dbReference type="PANTHER" id="PTHR33570:SF2">
    <property type="entry name" value="CARBOXYMUCONOLACTONE DECARBOXYLASE-LIKE DOMAIN-CONTAINING PROTEIN"/>
    <property type="match status" value="1"/>
</dbReference>
<name>A0A1G7ARQ2_9NOCA</name>
<accession>A0A1G7ARQ2</accession>
<dbReference type="Gene3D" id="1.20.1290.10">
    <property type="entry name" value="AhpD-like"/>
    <property type="match status" value="1"/>
</dbReference>
<dbReference type="RefSeq" id="WP_072846712.1">
    <property type="nucleotide sequence ID" value="NZ_FNAB01000011.1"/>
</dbReference>
<evidence type="ECO:0000313" key="3">
    <source>
        <dbReference type="Proteomes" id="UP000199417"/>
    </source>
</evidence>
<dbReference type="SUPFAM" id="SSF69118">
    <property type="entry name" value="AhpD-like"/>
    <property type="match status" value="1"/>
</dbReference>
<dbReference type="Pfam" id="PF02627">
    <property type="entry name" value="CMD"/>
    <property type="match status" value="1"/>
</dbReference>
<dbReference type="EMBL" id="FNAB01000011">
    <property type="protein sequence ID" value="SDE17574.1"/>
    <property type="molecule type" value="Genomic_DNA"/>
</dbReference>
<organism evidence="2 3">
    <name type="scientific">Rhodococcus tukisamuensis</name>
    <dbReference type="NCBI Taxonomy" id="168276"/>
    <lineage>
        <taxon>Bacteria</taxon>
        <taxon>Bacillati</taxon>
        <taxon>Actinomycetota</taxon>
        <taxon>Actinomycetes</taxon>
        <taxon>Mycobacteriales</taxon>
        <taxon>Nocardiaceae</taxon>
        <taxon>Rhodococcus</taxon>
    </lineage>
</organism>
<dbReference type="InterPro" id="IPR003779">
    <property type="entry name" value="CMD-like"/>
</dbReference>
<keyword evidence="3" id="KW-1185">Reference proteome</keyword>
<gene>
    <name evidence="2" type="ORF">SAMN05444580_11194</name>
</gene>
<evidence type="ECO:0000313" key="2">
    <source>
        <dbReference type="EMBL" id="SDE17574.1"/>
    </source>
</evidence>
<evidence type="ECO:0000259" key="1">
    <source>
        <dbReference type="Pfam" id="PF02627"/>
    </source>
</evidence>
<dbReference type="GO" id="GO:0051920">
    <property type="term" value="F:peroxiredoxin activity"/>
    <property type="evidence" value="ECO:0007669"/>
    <property type="project" value="InterPro"/>
</dbReference>
<dbReference type="InterPro" id="IPR029032">
    <property type="entry name" value="AhpD-like"/>
</dbReference>
<reference evidence="2 3" key="1">
    <citation type="submission" date="2016-10" db="EMBL/GenBank/DDBJ databases">
        <authorList>
            <person name="de Groot N.N."/>
        </authorList>
    </citation>
    <scope>NUCLEOTIDE SEQUENCE [LARGE SCALE GENOMIC DNA]</scope>
    <source>
        <strain evidence="2 3">JCM 11308</strain>
    </source>
</reference>
<dbReference type="Proteomes" id="UP000199417">
    <property type="component" value="Unassembled WGS sequence"/>
</dbReference>
<proteinExistence type="predicted"/>
<protein>
    <submittedName>
        <fullName evidence="2">4-carboxymuconolactone decarboxylase</fullName>
    </submittedName>
</protein>
<dbReference type="InterPro" id="IPR052512">
    <property type="entry name" value="4CMD/NDH-1_regulator"/>
</dbReference>